<dbReference type="InterPro" id="IPR016181">
    <property type="entry name" value="Acyl_CoA_acyltransferase"/>
</dbReference>
<reference evidence="2 3" key="1">
    <citation type="submission" date="2016-07" db="EMBL/GenBank/DDBJ databases">
        <title>Pervasive Adenine N6-methylation of Active Genes in Fungi.</title>
        <authorList>
            <consortium name="DOE Joint Genome Institute"/>
            <person name="Mondo S.J."/>
            <person name="Dannebaum R.O."/>
            <person name="Kuo R.C."/>
            <person name="Labutti K."/>
            <person name="Haridas S."/>
            <person name="Kuo A."/>
            <person name="Salamov A."/>
            <person name="Ahrendt S.R."/>
            <person name="Lipzen A."/>
            <person name="Sullivan W."/>
            <person name="Andreopoulos W.B."/>
            <person name="Clum A."/>
            <person name="Lindquist E."/>
            <person name="Daum C."/>
            <person name="Ramamoorthy G.K."/>
            <person name="Gryganskyi A."/>
            <person name="Culley D."/>
            <person name="Magnuson J.K."/>
            <person name="James T.Y."/>
            <person name="O'Malley M.A."/>
            <person name="Stajich J.E."/>
            <person name="Spatafora J.W."/>
            <person name="Visel A."/>
            <person name="Grigoriev I.V."/>
        </authorList>
    </citation>
    <scope>NUCLEOTIDE SEQUENCE [LARGE SCALE GENOMIC DNA]</scope>
    <source>
        <strain evidence="2 3">PL171</strain>
    </source>
</reference>
<sequence>MSCYCDSPILETEPRFQCAKCLTAFHQSAHRTDLANDLPLTIPRYVSLSTAILPFVERNWPHFSPKQPLPPSWRDSLATTLSMSHEPPMFLRDPMTDAFALIDHTPPIPPPPPEPAAPPPPPPPTQAPRALPFAIPPPPPGVNPEAFVAKFMALMAQFGGASGATSPAGSATPTAHISTEPTFKPDPLPLPEPSSHGEPVPDPLPPPYISAQNRLARLRKLQDRKRQLRLPPCVTLDSLLSPPPANPIPHVTIEPTPYPTIPYLCPPLPPSALARLPFHESIYGRPAPPRPSSRHSLAAHSNLTSGTTAHPPHHTCGCWRPQPPARRHLLGRHRCGEYLSYPEVTVVATYGQLVIGCALATPDGYLADVTLHVSANNPAMIMYQKMGFKPEEFIVGFYDKYYPEEGEQSKHALFVRLRKGAGRR</sequence>
<protein>
    <recommendedName>
        <fullName evidence="4">N-acetyltransferase domain-containing protein</fullName>
    </recommendedName>
</protein>
<name>A0A1Y2HV65_9FUNG</name>
<dbReference type="Proteomes" id="UP000193411">
    <property type="component" value="Unassembled WGS sequence"/>
</dbReference>
<gene>
    <name evidence="2" type="ORF">BCR44DRAFT_1497850</name>
</gene>
<evidence type="ECO:0000256" key="1">
    <source>
        <dbReference type="SAM" id="MobiDB-lite"/>
    </source>
</evidence>
<feature type="region of interest" description="Disordered" evidence="1">
    <location>
        <begin position="101"/>
        <end position="138"/>
    </location>
</feature>
<dbReference type="SUPFAM" id="SSF55729">
    <property type="entry name" value="Acyl-CoA N-acyltransferases (Nat)"/>
    <property type="match status" value="1"/>
</dbReference>
<evidence type="ECO:0008006" key="4">
    <source>
        <dbReference type="Google" id="ProtNLM"/>
    </source>
</evidence>
<dbReference type="STRING" id="765915.A0A1Y2HV65"/>
<organism evidence="2 3">
    <name type="scientific">Catenaria anguillulae PL171</name>
    <dbReference type="NCBI Taxonomy" id="765915"/>
    <lineage>
        <taxon>Eukaryota</taxon>
        <taxon>Fungi</taxon>
        <taxon>Fungi incertae sedis</taxon>
        <taxon>Blastocladiomycota</taxon>
        <taxon>Blastocladiomycetes</taxon>
        <taxon>Blastocladiales</taxon>
        <taxon>Catenariaceae</taxon>
        <taxon>Catenaria</taxon>
    </lineage>
</organism>
<accession>A0A1Y2HV65</accession>
<keyword evidence="3" id="KW-1185">Reference proteome</keyword>
<dbReference type="AlphaFoldDB" id="A0A1Y2HV65"/>
<feature type="region of interest" description="Disordered" evidence="1">
    <location>
        <begin position="161"/>
        <end position="209"/>
    </location>
</feature>
<comment type="caution">
    <text evidence="2">The sequence shown here is derived from an EMBL/GenBank/DDBJ whole genome shotgun (WGS) entry which is preliminary data.</text>
</comment>
<feature type="compositionally biased region" description="Pro residues" evidence="1">
    <location>
        <begin position="106"/>
        <end position="126"/>
    </location>
</feature>
<evidence type="ECO:0000313" key="3">
    <source>
        <dbReference type="Proteomes" id="UP000193411"/>
    </source>
</evidence>
<dbReference type="EMBL" id="MCFL01000011">
    <property type="protein sequence ID" value="ORZ37844.1"/>
    <property type="molecule type" value="Genomic_DNA"/>
</dbReference>
<evidence type="ECO:0000313" key="2">
    <source>
        <dbReference type="EMBL" id="ORZ37844.1"/>
    </source>
</evidence>
<feature type="region of interest" description="Disordered" evidence="1">
    <location>
        <begin position="284"/>
        <end position="314"/>
    </location>
</feature>
<proteinExistence type="predicted"/>
<feature type="compositionally biased region" description="Low complexity" evidence="1">
    <location>
        <begin position="163"/>
        <end position="175"/>
    </location>
</feature>
<dbReference type="OrthoDB" id="4080456at2759"/>